<dbReference type="InterPro" id="IPR006145">
    <property type="entry name" value="PsdUridine_synth_RsuA/RluA"/>
</dbReference>
<comment type="caution">
    <text evidence="4">The sequence shown here is derived from an EMBL/GenBank/DDBJ whole genome shotgun (WGS) entry which is preliminary data.</text>
</comment>
<dbReference type="SUPFAM" id="SSF55120">
    <property type="entry name" value="Pseudouridine synthase"/>
    <property type="match status" value="1"/>
</dbReference>
<dbReference type="InterPro" id="IPR020103">
    <property type="entry name" value="PsdUridine_synth_cat_dom_sf"/>
</dbReference>
<accession>A0ABV8PZH0</accession>
<evidence type="ECO:0000259" key="3">
    <source>
        <dbReference type="Pfam" id="PF00849"/>
    </source>
</evidence>
<dbReference type="EMBL" id="JBHSDC010000029">
    <property type="protein sequence ID" value="MFC4233283.1"/>
    <property type="molecule type" value="Genomic_DNA"/>
</dbReference>
<keyword evidence="2 4" id="KW-0413">Isomerase</keyword>
<reference evidence="5" key="1">
    <citation type="journal article" date="2019" name="Int. J. Syst. Evol. Microbiol.">
        <title>The Global Catalogue of Microorganisms (GCM) 10K type strain sequencing project: providing services to taxonomists for standard genome sequencing and annotation.</title>
        <authorList>
            <consortium name="The Broad Institute Genomics Platform"/>
            <consortium name="The Broad Institute Genome Sequencing Center for Infectious Disease"/>
            <person name="Wu L."/>
            <person name="Ma J."/>
        </authorList>
    </citation>
    <scope>NUCLEOTIDE SEQUENCE [LARGE SCALE GENOMIC DNA]</scope>
    <source>
        <strain evidence="5">CECT 8010</strain>
    </source>
</reference>
<dbReference type="InterPro" id="IPR050188">
    <property type="entry name" value="RluA_PseudoU_synthase"/>
</dbReference>
<dbReference type="PANTHER" id="PTHR21600:SF83">
    <property type="entry name" value="PSEUDOURIDYLATE SYNTHASE RPUSD4, MITOCHONDRIAL"/>
    <property type="match status" value="1"/>
</dbReference>
<dbReference type="EC" id="5.4.99.-" evidence="4"/>
<name>A0ABV8PZH0_9BACT</name>
<gene>
    <name evidence="4" type="ORF">ACFOW1_15380</name>
</gene>
<dbReference type="InterPro" id="IPR006224">
    <property type="entry name" value="PsdUridine_synth_RluA-like_CS"/>
</dbReference>
<evidence type="ECO:0000256" key="2">
    <source>
        <dbReference type="ARBA" id="ARBA00023235"/>
    </source>
</evidence>
<evidence type="ECO:0000313" key="5">
    <source>
        <dbReference type="Proteomes" id="UP001595906"/>
    </source>
</evidence>
<dbReference type="Gene3D" id="3.30.2350.10">
    <property type="entry name" value="Pseudouridine synthase"/>
    <property type="match status" value="1"/>
</dbReference>
<dbReference type="Proteomes" id="UP001595906">
    <property type="component" value="Unassembled WGS sequence"/>
</dbReference>
<comment type="similarity">
    <text evidence="1">Belongs to the pseudouridine synthase RluA family.</text>
</comment>
<evidence type="ECO:0000256" key="1">
    <source>
        <dbReference type="ARBA" id="ARBA00010876"/>
    </source>
</evidence>
<feature type="domain" description="Pseudouridine synthase RsuA/RluA-like" evidence="3">
    <location>
        <begin position="11"/>
        <end position="154"/>
    </location>
</feature>
<keyword evidence="5" id="KW-1185">Reference proteome</keyword>
<dbReference type="Pfam" id="PF00849">
    <property type="entry name" value="PseudoU_synth_2"/>
    <property type="match status" value="1"/>
</dbReference>
<protein>
    <submittedName>
        <fullName evidence="4">RluA family pseudouridine synthase</fullName>
        <ecNumber evidence="4">5.4.99.-</ecNumber>
    </submittedName>
</protein>
<dbReference type="GO" id="GO:0016853">
    <property type="term" value="F:isomerase activity"/>
    <property type="evidence" value="ECO:0007669"/>
    <property type="project" value="UniProtKB-KW"/>
</dbReference>
<proteinExistence type="inferred from homology"/>
<dbReference type="CDD" id="cd02869">
    <property type="entry name" value="PseudoU_synth_RluA_like"/>
    <property type="match status" value="1"/>
</dbReference>
<organism evidence="4 5">
    <name type="scientific">Parasediminibacterium paludis</name>
    <dbReference type="NCBI Taxonomy" id="908966"/>
    <lineage>
        <taxon>Bacteria</taxon>
        <taxon>Pseudomonadati</taxon>
        <taxon>Bacteroidota</taxon>
        <taxon>Chitinophagia</taxon>
        <taxon>Chitinophagales</taxon>
        <taxon>Chitinophagaceae</taxon>
        <taxon>Parasediminibacterium</taxon>
    </lineage>
</organism>
<dbReference type="PROSITE" id="PS01129">
    <property type="entry name" value="PSI_RLU"/>
    <property type="match status" value="1"/>
</dbReference>
<sequence length="209" mass="23305">MNAIIYEDADIAIVHKPAGLASQATASSKNSISSILPDIWQPVHRLDQRVSGLLLFAKNTASFTVLSKAFAERQVTKKYRAVVANQPPQASATLVHWLLKDGKQQKVKAFTKAVAHSTEAQLSYVLLQSSLKYHLLEISLHTGRFHQIRAQLAAINCAIVGDVKYGFKRTTPDGSIFLQSYYLAFTHPVTHEPLHFEIAMPELWHKYGL</sequence>
<evidence type="ECO:0000313" key="4">
    <source>
        <dbReference type="EMBL" id="MFC4233283.1"/>
    </source>
</evidence>
<dbReference type="PANTHER" id="PTHR21600">
    <property type="entry name" value="MITOCHONDRIAL RNA PSEUDOURIDINE SYNTHASE"/>
    <property type="match status" value="1"/>
</dbReference>
<dbReference type="RefSeq" id="WP_379015498.1">
    <property type="nucleotide sequence ID" value="NZ_JBHSDC010000029.1"/>
</dbReference>